<keyword evidence="2" id="KW-1185">Reference proteome</keyword>
<dbReference type="RefSeq" id="WP_244021613.1">
    <property type="nucleotide sequence ID" value="NZ_JALHLF010000054.1"/>
</dbReference>
<name>A0ABT0BFT1_9SPHN</name>
<dbReference type="Proteomes" id="UP001162881">
    <property type="component" value="Unassembled WGS sequence"/>
</dbReference>
<accession>A0ABT0BFT1</accession>
<protein>
    <submittedName>
        <fullName evidence="1">Uncharacterized protein</fullName>
    </submittedName>
</protein>
<comment type="caution">
    <text evidence="1">The sequence shown here is derived from an EMBL/GenBank/DDBJ whole genome shotgun (WGS) entry which is preliminary data.</text>
</comment>
<gene>
    <name evidence="1" type="ORF">MTR62_13140</name>
</gene>
<reference evidence="1" key="1">
    <citation type="submission" date="2022-03" db="EMBL/GenBank/DDBJ databases">
        <title>Identification of a novel bacterium isolated from mangrove sediments.</title>
        <authorList>
            <person name="Pan X."/>
        </authorList>
    </citation>
    <scope>NUCLEOTIDE SEQUENCE</scope>
    <source>
        <strain evidence="1">B1949</strain>
    </source>
</reference>
<dbReference type="EMBL" id="JALHLF010000054">
    <property type="protein sequence ID" value="MCJ2183629.1"/>
    <property type="molecule type" value="Genomic_DNA"/>
</dbReference>
<sequence>MATPPKFAAGDKLRALGRRLVATGQALRPGTARRAPPTRQPSHWLRNTLALAVLAGAGVLVWQWNDLRERTVIGSAYAARIGCVCHFVSQRGIKACEADLAIAPLPGVAGMVTLDADDKRRTITAGLPLLGEQKAHYDPAYGCRLDPWED</sequence>
<organism evidence="1 2">
    <name type="scientific">Novosphingobium organovorum</name>
    <dbReference type="NCBI Taxonomy" id="2930092"/>
    <lineage>
        <taxon>Bacteria</taxon>
        <taxon>Pseudomonadati</taxon>
        <taxon>Pseudomonadota</taxon>
        <taxon>Alphaproteobacteria</taxon>
        <taxon>Sphingomonadales</taxon>
        <taxon>Sphingomonadaceae</taxon>
        <taxon>Novosphingobium</taxon>
    </lineage>
</organism>
<proteinExistence type="predicted"/>
<evidence type="ECO:0000313" key="1">
    <source>
        <dbReference type="EMBL" id="MCJ2183629.1"/>
    </source>
</evidence>
<evidence type="ECO:0000313" key="2">
    <source>
        <dbReference type="Proteomes" id="UP001162881"/>
    </source>
</evidence>